<keyword evidence="2" id="KW-1185">Reference proteome</keyword>
<protein>
    <submittedName>
        <fullName evidence="1">Uncharacterized protein</fullName>
    </submittedName>
</protein>
<dbReference type="EMBL" id="CAJJDN010000221">
    <property type="protein sequence ID" value="CAD8129397.1"/>
    <property type="molecule type" value="Genomic_DNA"/>
</dbReference>
<organism evidence="1 2">
    <name type="scientific">Paramecium sonneborni</name>
    <dbReference type="NCBI Taxonomy" id="65129"/>
    <lineage>
        <taxon>Eukaryota</taxon>
        <taxon>Sar</taxon>
        <taxon>Alveolata</taxon>
        <taxon>Ciliophora</taxon>
        <taxon>Intramacronucleata</taxon>
        <taxon>Oligohymenophorea</taxon>
        <taxon>Peniculida</taxon>
        <taxon>Parameciidae</taxon>
        <taxon>Paramecium</taxon>
    </lineage>
</organism>
<dbReference type="Proteomes" id="UP000692954">
    <property type="component" value="Unassembled WGS sequence"/>
</dbReference>
<accession>A0A8S1RPR0</accession>
<evidence type="ECO:0000313" key="2">
    <source>
        <dbReference type="Proteomes" id="UP000692954"/>
    </source>
</evidence>
<sequence>MISNLSPPNGILEETTRGVSQWQLNLISNTLRYKSLFAGVMKYRKKIFRQLMRLFSNTLDIQLCLLLEEYKITTLISFLTTPKKQRREDYKLKINQV</sequence>
<proteinExistence type="predicted"/>
<comment type="caution">
    <text evidence="1">The sequence shown here is derived from an EMBL/GenBank/DDBJ whole genome shotgun (WGS) entry which is preliminary data.</text>
</comment>
<reference evidence="1" key="1">
    <citation type="submission" date="2021-01" db="EMBL/GenBank/DDBJ databases">
        <authorList>
            <consortium name="Genoscope - CEA"/>
            <person name="William W."/>
        </authorList>
    </citation>
    <scope>NUCLEOTIDE SEQUENCE</scope>
</reference>
<name>A0A8S1RPR0_9CILI</name>
<evidence type="ECO:0000313" key="1">
    <source>
        <dbReference type="EMBL" id="CAD8129397.1"/>
    </source>
</evidence>
<gene>
    <name evidence="1" type="ORF">PSON_ATCC_30995.1.T2210011</name>
</gene>
<dbReference type="AlphaFoldDB" id="A0A8S1RPR0"/>